<dbReference type="AlphaFoldDB" id="A0A8E1UQ52"/>
<dbReference type="InterPro" id="IPR007345">
    <property type="entry name" value="Polysacch_pyruvyl_Trfase"/>
</dbReference>
<gene>
    <name evidence="2" type="ORF">ACU52_13060</name>
</gene>
<dbReference type="Proteomes" id="UP000036951">
    <property type="component" value="Unassembled WGS sequence"/>
</dbReference>
<dbReference type="OrthoDB" id="9799278at2"/>
<reference evidence="2 3" key="1">
    <citation type="submission" date="2015-06" db="EMBL/GenBank/DDBJ databases">
        <title>Prevotella sp. 109, sp. nov., a novel member of the family Prevotellaceae isolated from human faeces.</title>
        <authorList>
            <person name="Shkoporov A.N."/>
            <person name="Chaplin A.V."/>
            <person name="Kafarskaia L.I."/>
            <person name="Efimov B.A."/>
        </authorList>
    </citation>
    <scope>NUCLEOTIDE SEQUENCE [LARGE SCALE GENOMIC DNA]</scope>
    <source>
        <strain evidence="2 3">109</strain>
    </source>
</reference>
<organism evidence="2 3">
    <name type="scientific">Xylanibacter rarus</name>
    <dbReference type="NCBI Taxonomy" id="1676614"/>
    <lineage>
        <taxon>Bacteria</taxon>
        <taxon>Pseudomonadati</taxon>
        <taxon>Bacteroidota</taxon>
        <taxon>Bacteroidia</taxon>
        <taxon>Bacteroidales</taxon>
        <taxon>Prevotellaceae</taxon>
        <taxon>Xylanibacter</taxon>
    </lineage>
</organism>
<dbReference type="Pfam" id="PF04230">
    <property type="entry name" value="PS_pyruv_trans"/>
    <property type="match status" value="1"/>
</dbReference>
<dbReference type="EMBL" id="LFQU01000037">
    <property type="protein sequence ID" value="KOO67259.1"/>
    <property type="molecule type" value="Genomic_DNA"/>
</dbReference>
<sequence length="390" mass="45604">MNKKKKVGGVIIMHPNHNNYGTSLQGFATVKVIENLDYDLRIIRYVKQRSIKELINTIPGLIRSGALKNFFHDYMKRYDRLLHKDYFENNKIRTNVVNAFKKKYFDNISDFYYGFHDLHEGSKNYDVIFVGSDQVWGPLSLYARFYNLLFVSDSVPRFSYASSFGVSDILPWQKEGTKKYLDRLNLIGVRELRGKEMVENLSKNKAYVVADPTMLLSRDDWRKYTCQSKIKIKEPYILCYVLGERLDVRNDIKELAKKLNLKIVSLPHVDQYIKVDNNFGDIQIWNADALDFVNLIDNAAYVCTDSFHGTVFSILMHKKFLTYYRQQPTEKRSTHARINSLLTIFGLSDRIFKSDSLSQITQDIDYIKVDRTLGELRQQSLDFLKRGLNL</sequence>
<protein>
    <recommendedName>
        <fullName evidence="1">Polysaccharide pyruvyl transferase domain-containing protein</fullName>
    </recommendedName>
</protein>
<feature type="domain" description="Polysaccharide pyruvyl transferase" evidence="1">
    <location>
        <begin position="19"/>
        <end position="323"/>
    </location>
</feature>
<name>A0A8E1UQ52_9BACT</name>
<comment type="caution">
    <text evidence="2">The sequence shown here is derived from an EMBL/GenBank/DDBJ whole genome shotgun (WGS) entry which is preliminary data.</text>
</comment>
<evidence type="ECO:0000259" key="1">
    <source>
        <dbReference type="Pfam" id="PF04230"/>
    </source>
</evidence>
<proteinExistence type="predicted"/>
<evidence type="ECO:0000313" key="2">
    <source>
        <dbReference type="EMBL" id="KOO67259.1"/>
    </source>
</evidence>
<dbReference type="RefSeq" id="WP_053399107.1">
    <property type="nucleotide sequence ID" value="NZ_LFQU01000037.1"/>
</dbReference>
<evidence type="ECO:0000313" key="3">
    <source>
        <dbReference type="Proteomes" id="UP000036951"/>
    </source>
</evidence>
<accession>A0A8E1UQ52</accession>
<keyword evidence="3" id="KW-1185">Reference proteome</keyword>